<dbReference type="SUPFAM" id="SSF53681">
    <property type="entry name" value="Aspartate/glutamate racemase"/>
    <property type="match status" value="2"/>
</dbReference>
<evidence type="ECO:0000256" key="1">
    <source>
        <dbReference type="ARBA" id="ARBA00007847"/>
    </source>
</evidence>
<dbReference type="InterPro" id="IPR001920">
    <property type="entry name" value="Asp/Glu_race"/>
</dbReference>
<keyword evidence="4" id="KW-1185">Reference proteome</keyword>
<reference evidence="3" key="1">
    <citation type="submission" date="2023-03" db="EMBL/GenBank/DDBJ databases">
        <title>Amycolatopsis taiwanensis NBRC 103393.</title>
        <authorList>
            <person name="Ichikawa N."/>
            <person name="Sato H."/>
            <person name="Tonouchi N."/>
        </authorList>
    </citation>
    <scope>NUCLEOTIDE SEQUENCE</scope>
    <source>
        <strain evidence="3">NBRC 103393</strain>
    </source>
</reference>
<comment type="similarity">
    <text evidence="1">Belongs to the aspartate/glutamate racemases family.</text>
</comment>
<proteinExistence type="inferred from homology"/>
<evidence type="ECO:0000313" key="4">
    <source>
        <dbReference type="Proteomes" id="UP001165136"/>
    </source>
</evidence>
<gene>
    <name evidence="3" type="ORF">Atai01_70950</name>
</gene>
<evidence type="ECO:0000313" key="3">
    <source>
        <dbReference type="EMBL" id="GLY70476.1"/>
    </source>
</evidence>
<dbReference type="InterPro" id="IPR004380">
    <property type="entry name" value="Asp_race"/>
</dbReference>
<dbReference type="Pfam" id="PF01177">
    <property type="entry name" value="Asp_Glu_race"/>
    <property type="match status" value="1"/>
</dbReference>
<name>A0A9W6VLF8_9PSEU</name>
<dbReference type="AlphaFoldDB" id="A0A9W6VLF8"/>
<organism evidence="3 4">
    <name type="scientific">Amycolatopsis taiwanensis</name>
    <dbReference type="NCBI Taxonomy" id="342230"/>
    <lineage>
        <taxon>Bacteria</taxon>
        <taxon>Bacillati</taxon>
        <taxon>Actinomycetota</taxon>
        <taxon>Actinomycetes</taxon>
        <taxon>Pseudonocardiales</taxon>
        <taxon>Pseudonocardiaceae</taxon>
        <taxon>Amycolatopsis</taxon>
    </lineage>
</organism>
<dbReference type="InterPro" id="IPR015942">
    <property type="entry name" value="Asp/Glu/hydantoin_racemase"/>
</dbReference>
<dbReference type="EMBL" id="BSTI01000023">
    <property type="protein sequence ID" value="GLY70476.1"/>
    <property type="molecule type" value="Genomic_DNA"/>
</dbReference>
<evidence type="ECO:0000256" key="2">
    <source>
        <dbReference type="ARBA" id="ARBA00023235"/>
    </source>
</evidence>
<dbReference type="PANTHER" id="PTHR21198:SF7">
    <property type="entry name" value="ASPARTATE-GLUTAMATE RACEMASE FAMILY"/>
    <property type="match status" value="1"/>
</dbReference>
<dbReference type="Proteomes" id="UP001165136">
    <property type="component" value="Unassembled WGS sequence"/>
</dbReference>
<keyword evidence="2" id="KW-0413">Isomerase</keyword>
<protein>
    <recommendedName>
        <fullName evidence="5">Aspartate racemase</fullName>
    </recommendedName>
</protein>
<dbReference type="GO" id="GO:0047661">
    <property type="term" value="F:amino-acid racemase activity"/>
    <property type="evidence" value="ECO:0007669"/>
    <property type="project" value="InterPro"/>
</dbReference>
<dbReference type="PANTHER" id="PTHR21198">
    <property type="entry name" value="GLUTAMATE RACEMASE"/>
    <property type="match status" value="1"/>
</dbReference>
<evidence type="ECO:0008006" key="5">
    <source>
        <dbReference type="Google" id="ProtNLM"/>
    </source>
</evidence>
<comment type="caution">
    <text evidence="3">The sequence shown here is derived from an EMBL/GenBank/DDBJ whole genome shotgun (WGS) entry which is preliminary data.</text>
</comment>
<sequence length="199" mass="21133">MVIWADPTVPDRVAAVIDGSSQPYPAMLAGARHLRDLGATIVAMPCHTAHAFLPDLRADTGLRFLDMVEETVTELFRQQGPDGAIGLLGSRGTIHSGLYQDRLRRACLDVAVPAEPVQEQVDLAIGKVKLNEVKAAAEHLGYAVEAMARAGSTRIVLACTELPLAADLLAPGPVELLDPTDLLARAVARECVVSDLAAR</sequence>
<dbReference type="NCBIfam" id="TIGR00035">
    <property type="entry name" value="asp_race"/>
    <property type="match status" value="1"/>
</dbReference>
<dbReference type="Gene3D" id="3.40.50.1860">
    <property type="match status" value="2"/>
</dbReference>
<accession>A0A9W6VLF8</accession>